<dbReference type="InterPro" id="IPR029063">
    <property type="entry name" value="SAM-dependent_MTases_sf"/>
</dbReference>
<dbReference type="Gene3D" id="3.40.50.150">
    <property type="entry name" value="Vaccinia Virus protein VP39"/>
    <property type="match status" value="1"/>
</dbReference>
<organism evidence="1">
    <name type="scientific">Fagus sylvatica</name>
    <name type="common">Beechnut</name>
    <dbReference type="NCBI Taxonomy" id="28930"/>
    <lineage>
        <taxon>Eukaryota</taxon>
        <taxon>Viridiplantae</taxon>
        <taxon>Streptophyta</taxon>
        <taxon>Embryophyta</taxon>
        <taxon>Tracheophyta</taxon>
        <taxon>Spermatophyta</taxon>
        <taxon>Magnoliopsida</taxon>
        <taxon>eudicotyledons</taxon>
        <taxon>Gunneridae</taxon>
        <taxon>Pentapetalae</taxon>
        <taxon>rosids</taxon>
        <taxon>fabids</taxon>
        <taxon>Fagales</taxon>
        <taxon>Fagaceae</taxon>
        <taxon>Fagus</taxon>
    </lineage>
</organism>
<name>A0A2N9IP72_FAGSY</name>
<dbReference type="AlphaFoldDB" id="A0A2N9IP72"/>
<evidence type="ECO:0008006" key="2">
    <source>
        <dbReference type="Google" id="ProtNLM"/>
    </source>
</evidence>
<proteinExistence type="predicted"/>
<sequence>MRLVWSPETASEAYIDTVKAFQNFKESSIAELLSTMAAGWNAKLIVQAWSLGAPIVTSIGLAIAARHTRGRHVCIVPDEHSRLEYTNALREHADVAPTPEVVVGEAEATMAGLVGVDFLVVDCNRGDFARVLRFAKLGQRGAVLACKNARERNAVSEFRWHGVLQSGTRVVRTVFLPVEKGLDIAHVGSTTGGSSRRGRPGRWIRHIDARSGEEHLFRG</sequence>
<dbReference type="Pfam" id="PF07279">
    <property type="entry name" value="DUF1442"/>
    <property type="match status" value="1"/>
</dbReference>
<evidence type="ECO:0000313" key="1">
    <source>
        <dbReference type="EMBL" id="SPD27327.1"/>
    </source>
</evidence>
<reference evidence="1" key="1">
    <citation type="submission" date="2018-02" db="EMBL/GenBank/DDBJ databases">
        <authorList>
            <person name="Cohen D.B."/>
            <person name="Kent A.D."/>
        </authorList>
    </citation>
    <scope>NUCLEOTIDE SEQUENCE</scope>
</reference>
<dbReference type="PANTHER" id="PTHR33593">
    <property type="entry name" value="DUF1442 FAMILY PROTEIN"/>
    <property type="match status" value="1"/>
</dbReference>
<protein>
    <recommendedName>
        <fullName evidence="2">S-adenosyl-L-methionine-dependent methyltransferase</fullName>
    </recommendedName>
</protein>
<gene>
    <name evidence="1" type="ORF">FSB_LOCUS55209</name>
</gene>
<dbReference type="PANTHER" id="PTHR33593:SF28">
    <property type="entry name" value="ANKYRIN REPEAT_KH DOMAIN PROTEIN (DUF1442)"/>
    <property type="match status" value="1"/>
</dbReference>
<dbReference type="EMBL" id="OIVN01006188">
    <property type="protein sequence ID" value="SPD27327.1"/>
    <property type="molecule type" value="Genomic_DNA"/>
</dbReference>
<dbReference type="InterPro" id="IPR009902">
    <property type="entry name" value="DUF1442"/>
</dbReference>
<accession>A0A2N9IP72</accession>